<accession>A0ABP6AIC9</accession>
<dbReference type="Proteomes" id="UP001501095">
    <property type="component" value="Unassembled WGS sequence"/>
</dbReference>
<dbReference type="PROSITE" id="PS51755">
    <property type="entry name" value="OMPR_PHOB"/>
    <property type="match status" value="1"/>
</dbReference>
<comment type="similarity">
    <text evidence="1">Belongs to the AfsR/DnrI/RedD regulatory family.</text>
</comment>
<keyword evidence="10" id="KW-1185">Reference proteome</keyword>
<dbReference type="SMART" id="SM00028">
    <property type="entry name" value="TPR"/>
    <property type="match status" value="6"/>
</dbReference>
<dbReference type="SUPFAM" id="SSF46894">
    <property type="entry name" value="C-terminal effector domain of the bipartite response regulators"/>
    <property type="match status" value="1"/>
</dbReference>
<organism evidence="9 10">
    <name type="scientific">Streptomyces levis</name>
    <dbReference type="NCBI Taxonomy" id="285566"/>
    <lineage>
        <taxon>Bacteria</taxon>
        <taxon>Bacillati</taxon>
        <taxon>Actinomycetota</taxon>
        <taxon>Actinomycetes</taxon>
        <taxon>Kitasatosporales</taxon>
        <taxon>Streptomycetaceae</taxon>
        <taxon>Streptomyces</taxon>
    </lineage>
</organism>
<feature type="region of interest" description="Disordered" evidence="7">
    <location>
        <begin position="234"/>
        <end position="312"/>
    </location>
</feature>
<dbReference type="Pfam" id="PF00486">
    <property type="entry name" value="Trans_reg_C"/>
    <property type="match status" value="1"/>
</dbReference>
<dbReference type="SUPFAM" id="SSF48452">
    <property type="entry name" value="TPR-like"/>
    <property type="match status" value="3"/>
</dbReference>
<evidence type="ECO:0000313" key="10">
    <source>
        <dbReference type="Proteomes" id="UP001501095"/>
    </source>
</evidence>
<dbReference type="PANTHER" id="PTHR35807">
    <property type="entry name" value="TRANSCRIPTIONAL REGULATOR REDD-RELATED"/>
    <property type="match status" value="1"/>
</dbReference>
<dbReference type="InterPro" id="IPR005158">
    <property type="entry name" value="BTAD"/>
</dbReference>
<dbReference type="InterPro" id="IPR036388">
    <property type="entry name" value="WH-like_DNA-bd_sf"/>
</dbReference>
<dbReference type="InterPro" id="IPR002182">
    <property type="entry name" value="NB-ARC"/>
</dbReference>
<feature type="DNA-binding region" description="OmpR/PhoB-type" evidence="6">
    <location>
        <begin position="1"/>
        <end position="74"/>
    </location>
</feature>
<dbReference type="EMBL" id="BAAATM010000002">
    <property type="protein sequence ID" value="GAA2516008.1"/>
    <property type="molecule type" value="Genomic_DNA"/>
</dbReference>
<dbReference type="InterPro" id="IPR019734">
    <property type="entry name" value="TPR_rpt"/>
</dbReference>
<dbReference type="PRINTS" id="PR00364">
    <property type="entry name" value="DISEASERSIST"/>
</dbReference>
<evidence type="ECO:0000256" key="7">
    <source>
        <dbReference type="SAM" id="MobiDB-lite"/>
    </source>
</evidence>
<dbReference type="InterPro" id="IPR011990">
    <property type="entry name" value="TPR-like_helical_dom_sf"/>
</dbReference>
<dbReference type="SMART" id="SM01043">
    <property type="entry name" value="BTAD"/>
    <property type="match status" value="1"/>
</dbReference>
<feature type="domain" description="OmpR/PhoB-type" evidence="8">
    <location>
        <begin position="1"/>
        <end position="74"/>
    </location>
</feature>
<dbReference type="Pfam" id="PF03704">
    <property type="entry name" value="BTAD"/>
    <property type="match status" value="1"/>
</dbReference>
<dbReference type="Pfam" id="PF13424">
    <property type="entry name" value="TPR_12"/>
    <property type="match status" value="1"/>
</dbReference>
<dbReference type="Pfam" id="PF00931">
    <property type="entry name" value="NB-ARC"/>
    <property type="match status" value="1"/>
</dbReference>
<dbReference type="Gene3D" id="1.25.40.10">
    <property type="entry name" value="Tetratricopeptide repeat domain"/>
    <property type="match status" value="3"/>
</dbReference>
<dbReference type="Gene3D" id="3.40.50.300">
    <property type="entry name" value="P-loop containing nucleotide triphosphate hydrolases"/>
    <property type="match status" value="1"/>
</dbReference>
<dbReference type="PANTHER" id="PTHR35807:SF1">
    <property type="entry name" value="TRANSCRIPTIONAL REGULATOR REDD"/>
    <property type="match status" value="1"/>
</dbReference>
<dbReference type="SUPFAM" id="SSF52540">
    <property type="entry name" value="P-loop containing nucleoside triphosphate hydrolases"/>
    <property type="match status" value="1"/>
</dbReference>
<evidence type="ECO:0000256" key="4">
    <source>
        <dbReference type="ARBA" id="ARBA00023125"/>
    </source>
</evidence>
<dbReference type="CDD" id="cd15831">
    <property type="entry name" value="BTAD"/>
    <property type="match status" value="1"/>
</dbReference>
<keyword evidence="4 6" id="KW-0238">DNA-binding</keyword>
<keyword evidence="2" id="KW-0902">Two-component regulatory system</keyword>
<dbReference type="SMART" id="SM00862">
    <property type="entry name" value="Trans_reg_C"/>
    <property type="match status" value="1"/>
</dbReference>
<feature type="compositionally biased region" description="Low complexity" evidence="7">
    <location>
        <begin position="288"/>
        <end position="298"/>
    </location>
</feature>
<evidence type="ECO:0000256" key="6">
    <source>
        <dbReference type="PROSITE-ProRule" id="PRU01091"/>
    </source>
</evidence>
<evidence type="ECO:0000256" key="5">
    <source>
        <dbReference type="ARBA" id="ARBA00023163"/>
    </source>
</evidence>
<dbReference type="InterPro" id="IPR016032">
    <property type="entry name" value="Sig_transdc_resp-reg_C-effctor"/>
</dbReference>
<protein>
    <recommendedName>
        <fullName evidence="8">OmpR/PhoB-type domain-containing protein</fullName>
    </recommendedName>
</protein>
<evidence type="ECO:0000259" key="8">
    <source>
        <dbReference type="PROSITE" id="PS51755"/>
    </source>
</evidence>
<dbReference type="InterPro" id="IPR051677">
    <property type="entry name" value="AfsR-DnrI-RedD_regulator"/>
</dbReference>
<gene>
    <name evidence="9" type="ORF">GCM10010423_04290</name>
</gene>
<keyword evidence="5" id="KW-0804">Transcription</keyword>
<dbReference type="Gene3D" id="1.10.10.10">
    <property type="entry name" value="Winged helix-like DNA-binding domain superfamily/Winged helix DNA-binding domain"/>
    <property type="match status" value="1"/>
</dbReference>
<feature type="compositionally biased region" description="Basic and acidic residues" evidence="7">
    <location>
        <begin position="273"/>
        <end position="287"/>
    </location>
</feature>
<evidence type="ECO:0000256" key="3">
    <source>
        <dbReference type="ARBA" id="ARBA00023015"/>
    </source>
</evidence>
<keyword evidence="3" id="KW-0805">Transcription regulation</keyword>
<comment type="caution">
    <text evidence="9">The sequence shown here is derived from an EMBL/GenBank/DDBJ whole genome shotgun (WGS) entry which is preliminary data.</text>
</comment>
<reference evidence="10" key="1">
    <citation type="journal article" date="2019" name="Int. J. Syst. Evol. Microbiol.">
        <title>The Global Catalogue of Microorganisms (GCM) 10K type strain sequencing project: providing services to taxonomists for standard genome sequencing and annotation.</title>
        <authorList>
            <consortium name="The Broad Institute Genomics Platform"/>
            <consortium name="The Broad Institute Genome Sequencing Center for Infectious Disease"/>
            <person name="Wu L."/>
            <person name="Ma J."/>
        </authorList>
    </citation>
    <scope>NUCLEOTIDE SEQUENCE [LARGE SCALE GENOMIC DNA]</scope>
    <source>
        <strain evidence="10">JCM 6924</strain>
    </source>
</reference>
<name>A0ABP6AIC9_9ACTN</name>
<evidence type="ECO:0000313" key="9">
    <source>
        <dbReference type="EMBL" id="GAA2516008.1"/>
    </source>
</evidence>
<evidence type="ECO:0000256" key="1">
    <source>
        <dbReference type="ARBA" id="ARBA00005820"/>
    </source>
</evidence>
<proteinExistence type="inferred from homology"/>
<sequence>MRRVLMIRLLLEEGRSVAMDRLCEDLWEGRPPAGAVSSVHAHISRLRAALEPDRRRRGRSRVLVSDPVGYALRIPVEARDSVRFEQAVAQGRRLLDEGSVASARRQIETALGLWRGAPLADADDRAFALAEIARLDEVRLAAQEIRATAMARAGQLEQAVVVAEELTAGHPLRETAWSLLIRALYLSGRTAEALQRYEAVRRLLARDHGLEPGPALRRIHLAVLRHDTSALCPNAAPDSLPEPGDGASATRLPLTGGSVPHDLPDVATGEPDGPPHDRPDTTDDVPRPQDVPSAAEAAAPPPAPTRPAQLPADLPTFVGRRAELDRALALLPEPGGHPASTVVISAINGMGGVGKTTLAVHWAHRIAHRFPDGQLFVNLGGFGPEESAMSPAEAVRGFLDALGVAPQRIPAGFDAQTALYRSLIADKRMLIVLDNARDAEQVRPLLPGAPHCLVIITSRDQLRGLVAASGARPLALGPLTAAEAREALARRLGPDRVAAEPDAVQEIVTLCAKLPLALAVVSARAAAHPTFSLASIAAVLRRTHGSLEGFRDMDAFSDARTVFSWSYRVLTPPAARLFRMLALHPGPDVSEPVAAALAGLPAREARPLLTELTTAHLLTEHEPGRYVLHDLLRAYAAELLDADTPAEEQRAALHRMCEHYLRSARAAARLIAPHRADVDPGPLGAGVLPEEPVDHGQAMEWFTTEHKVLMAVVHLAGETGLDSHAWQLAWLLQPYLERRGYWHDQVTVQHTALPAAERRGDLASRARAHECLGAAYTQLGHADARSHIDRAFELYGELGDTAAQAGVCLLLVMALHRKGDNRQARDHAQRALALYRAAGDRAGTAQSISAIAWCHTMLGDHRRAVALCWYALTLHGEVGNLRWQAATWNTLGYAHHGLGDDRTATTCYRYAIGLFRHLQDTPNEAGTLARLGDVLHSTGETARARTAWQHALITLEALGRPEADEVRARLQGLDRPAGDEAGVRCDASPPPHHRQ</sequence>
<evidence type="ECO:0000256" key="2">
    <source>
        <dbReference type="ARBA" id="ARBA00023012"/>
    </source>
</evidence>
<dbReference type="InterPro" id="IPR027417">
    <property type="entry name" value="P-loop_NTPase"/>
</dbReference>
<dbReference type="InterPro" id="IPR001867">
    <property type="entry name" value="OmpR/PhoB-type_DNA-bd"/>
</dbReference>
<feature type="region of interest" description="Disordered" evidence="7">
    <location>
        <begin position="972"/>
        <end position="995"/>
    </location>
</feature>